<feature type="transmembrane region" description="Helical" evidence="8">
    <location>
        <begin position="250"/>
        <end position="268"/>
    </location>
</feature>
<gene>
    <name evidence="8" type="primary">menA</name>
    <name evidence="10" type="ORF">SAMN05216463_1258</name>
</gene>
<dbReference type="GO" id="GO:0005886">
    <property type="term" value="C:plasma membrane"/>
    <property type="evidence" value="ECO:0007669"/>
    <property type="project" value="UniProtKB-SubCell"/>
</dbReference>
<evidence type="ECO:0000256" key="6">
    <source>
        <dbReference type="ARBA" id="ARBA00022989"/>
    </source>
</evidence>
<evidence type="ECO:0000256" key="7">
    <source>
        <dbReference type="ARBA" id="ARBA00023136"/>
    </source>
</evidence>
<dbReference type="EC" id="2.5.1.74" evidence="8 9"/>
<accession>A0A1M6Y918</accession>
<evidence type="ECO:0000256" key="9">
    <source>
        <dbReference type="NCBIfam" id="TIGR00751"/>
    </source>
</evidence>
<dbReference type="Proteomes" id="UP000184130">
    <property type="component" value="Unassembled WGS sequence"/>
</dbReference>
<dbReference type="Pfam" id="PF01040">
    <property type="entry name" value="UbiA"/>
    <property type="match status" value="1"/>
</dbReference>
<dbReference type="HAMAP" id="MF_01937">
    <property type="entry name" value="MenA_1"/>
    <property type="match status" value="1"/>
</dbReference>
<feature type="transmembrane region" description="Helical" evidence="8">
    <location>
        <begin position="157"/>
        <end position="175"/>
    </location>
</feature>
<dbReference type="GO" id="GO:0046428">
    <property type="term" value="F:1,4-dihydroxy-2-naphthoate polyprenyltransferase activity"/>
    <property type="evidence" value="ECO:0007669"/>
    <property type="project" value="UniProtKB-UniRule"/>
</dbReference>
<evidence type="ECO:0000313" key="10">
    <source>
        <dbReference type="EMBL" id="SHL14449.1"/>
    </source>
</evidence>
<evidence type="ECO:0000313" key="11">
    <source>
        <dbReference type="Proteomes" id="UP000184130"/>
    </source>
</evidence>
<keyword evidence="7 8" id="KW-0472">Membrane</keyword>
<keyword evidence="4 8" id="KW-0808">Transferase</keyword>
<dbReference type="PIRSF" id="PIRSF005355">
    <property type="entry name" value="UBIAD1"/>
    <property type="match status" value="1"/>
</dbReference>
<evidence type="ECO:0000256" key="4">
    <source>
        <dbReference type="ARBA" id="ARBA00022679"/>
    </source>
</evidence>
<feature type="transmembrane region" description="Helical" evidence="8">
    <location>
        <begin position="221"/>
        <end position="244"/>
    </location>
</feature>
<dbReference type="Gene3D" id="1.10.357.140">
    <property type="entry name" value="UbiA prenyltransferase"/>
    <property type="match status" value="1"/>
</dbReference>
<dbReference type="GO" id="GO:0009234">
    <property type="term" value="P:menaquinone biosynthetic process"/>
    <property type="evidence" value="ECO:0007669"/>
    <property type="project" value="UniProtKB-UniRule"/>
</dbReference>
<dbReference type="InterPro" id="IPR000537">
    <property type="entry name" value="UbiA_prenyltransferase"/>
</dbReference>
<feature type="transmembrane region" description="Helical" evidence="8">
    <location>
        <begin position="23"/>
        <end position="43"/>
    </location>
</feature>
<dbReference type="InterPro" id="IPR044878">
    <property type="entry name" value="UbiA_sf"/>
</dbReference>
<proteinExistence type="inferred from homology"/>
<comment type="subcellular location">
    <subcellularLocation>
        <location evidence="8">Cell membrane</location>
        <topology evidence="8">Multi-pass membrane protein</topology>
    </subcellularLocation>
    <subcellularLocation>
        <location evidence="1">Membrane</location>
        <topology evidence="1">Multi-pass membrane protein</topology>
    </subcellularLocation>
</comment>
<dbReference type="EMBL" id="FRBD01000025">
    <property type="protein sequence ID" value="SHL14449.1"/>
    <property type="molecule type" value="Genomic_DNA"/>
</dbReference>
<dbReference type="PANTHER" id="PTHR13929">
    <property type="entry name" value="1,4-DIHYDROXY-2-NAPHTHOATE OCTAPRENYLTRANSFERASE"/>
    <property type="match status" value="1"/>
</dbReference>
<name>A0A1M6Y918_XYLRU</name>
<organism evidence="10 11">
    <name type="scientific">Xylanibacter ruminicola</name>
    <name type="common">Prevotella ruminicola</name>
    <dbReference type="NCBI Taxonomy" id="839"/>
    <lineage>
        <taxon>Bacteria</taxon>
        <taxon>Pseudomonadati</taxon>
        <taxon>Bacteroidota</taxon>
        <taxon>Bacteroidia</taxon>
        <taxon>Bacteroidales</taxon>
        <taxon>Prevotellaceae</taxon>
        <taxon>Xylanibacter</taxon>
    </lineage>
</organism>
<comment type="catalytic activity">
    <reaction evidence="8">
        <text>an all-trans-polyprenyl diphosphate + 1,4-dihydroxy-2-naphthoate + H(+) = a 2-demethylmenaquinol + CO2 + diphosphate</text>
        <dbReference type="Rhea" id="RHEA:26478"/>
        <dbReference type="Rhea" id="RHEA-COMP:9563"/>
        <dbReference type="Rhea" id="RHEA-COMP:9564"/>
        <dbReference type="ChEBI" id="CHEBI:11173"/>
        <dbReference type="ChEBI" id="CHEBI:15378"/>
        <dbReference type="ChEBI" id="CHEBI:16526"/>
        <dbReference type="ChEBI" id="CHEBI:33019"/>
        <dbReference type="ChEBI" id="CHEBI:55437"/>
        <dbReference type="ChEBI" id="CHEBI:58914"/>
        <dbReference type="EC" id="2.5.1.74"/>
    </reaction>
</comment>
<dbReference type="GO" id="GO:0042371">
    <property type="term" value="P:vitamin K biosynthetic process"/>
    <property type="evidence" value="ECO:0007669"/>
    <property type="project" value="TreeGrafter"/>
</dbReference>
<keyword evidence="5 8" id="KW-0812">Transmembrane</keyword>
<feature type="transmembrane region" description="Helical" evidence="8">
    <location>
        <begin position="181"/>
        <end position="200"/>
    </location>
</feature>
<keyword evidence="6 8" id="KW-1133">Transmembrane helix</keyword>
<keyword evidence="2 8" id="KW-0474">Menaquinone biosynthesis</keyword>
<feature type="transmembrane region" description="Helical" evidence="8">
    <location>
        <begin position="49"/>
        <end position="67"/>
    </location>
</feature>
<evidence type="ECO:0000256" key="5">
    <source>
        <dbReference type="ARBA" id="ARBA00022692"/>
    </source>
</evidence>
<feature type="transmembrane region" description="Helical" evidence="8">
    <location>
        <begin position="132"/>
        <end position="150"/>
    </location>
</feature>
<dbReference type="RefSeq" id="WP_073210854.1">
    <property type="nucleotide sequence ID" value="NZ_FRBD01000025.1"/>
</dbReference>
<dbReference type="NCBIfam" id="TIGR00751">
    <property type="entry name" value="menA"/>
    <property type="match status" value="1"/>
</dbReference>
<dbReference type="CDD" id="cd13962">
    <property type="entry name" value="PT_UbiA_UBIAD1"/>
    <property type="match status" value="1"/>
</dbReference>
<protein>
    <recommendedName>
        <fullName evidence="8 9">1,4-dihydroxy-2-naphthoate octaprenyltransferase</fullName>
        <shortName evidence="8">DHNA-octaprenyltransferase</shortName>
        <ecNumber evidence="8 9">2.5.1.74</ecNumber>
    </recommendedName>
</protein>
<evidence type="ECO:0000256" key="3">
    <source>
        <dbReference type="ARBA" id="ARBA00022475"/>
    </source>
</evidence>
<dbReference type="AlphaFoldDB" id="A0A1M6Y918"/>
<evidence type="ECO:0000256" key="8">
    <source>
        <dbReference type="HAMAP-Rule" id="MF_01937"/>
    </source>
</evidence>
<dbReference type="OrthoDB" id="9767568at2"/>
<sequence length="304" mass="33383">MAEDKKIKTNSVKAWLLAARPKTLSGAAVPVMIGVALAYVDAIEYGTDSFSWIAALLCLFFAFAMQIDANFINDFFDFVNGTDDAETRLGPRRACAQGWVKLESMKKAIAITTCAACVIGLPLVYYGGLEMVLIGMICVVFAFLYTTYFSYQGLGDLLVLVFFGIVPVCCSYYVQLHTFTWQVFLASLACGMVIDALLIINNFRDRDNDREAGKNTIIVHLGAEAGLQLYIGVGVGAIILGGTFLMNGHILAFVFPFIYLVLHFITYLKIKRIYQGKALNLCLGETARNIFIYGVCVSVGLLLL</sequence>
<evidence type="ECO:0000256" key="2">
    <source>
        <dbReference type="ARBA" id="ARBA00022428"/>
    </source>
</evidence>
<dbReference type="UniPathway" id="UPA00079">
    <property type="reaction ID" value="UER00168"/>
</dbReference>
<reference evidence="10 11" key="1">
    <citation type="submission" date="2016-11" db="EMBL/GenBank/DDBJ databases">
        <authorList>
            <person name="Jaros S."/>
            <person name="Januszkiewicz K."/>
            <person name="Wedrychowicz H."/>
        </authorList>
    </citation>
    <scope>NUCLEOTIDE SEQUENCE [LARGE SCALE GENOMIC DNA]</scope>
    <source>
        <strain evidence="10 11">KHT3</strain>
    </source>
</reference>
<evidence type="ECO:0000256" key="1">
    <source>
        <dbReference type="ARBA" id="ARBA00004141"/>
    </source>
</evidence>
<dbReference type="PANTHER" id="PTHR13929:SF0">
    <property type="entry name" value="UBIA PRENYLTRANSFERASE DOMAIN-CONTAINING PROTEIN 1"/>
    <property type="match status" value="1"/>
</dbReference>
<dbReference type="InterPro" id="IPR004657">
    <property type="entry name" value="MenA"/>
</dbReference>
<dbReference type="InterPro" id="IPR026046">
    <property type="entry name" value="UBIAD1"/>
</dbReference>
<comment type="function">
    <text evidence="8">Conversion of 1,4-dihydroxy-2-naphthoate (DHNA) to demethylmenaquinone (DMK).</text>
</comment>
<comment type="similarity">
    <text evidence="8">Belongs to the MenA family. Type 1 subfamily.</text>
</comment>
<feature type="transmembrane region" description="Helical" evidence="8">
    <location>
        <begin position="108"/>
        <end position="126"/>
    </location>
</feature>
<keyword evidence="3 8" id="KW-1003">Cell membrane</keyword>
<comment type="pathway">
    <text evidence="8">Quinol/quinone metabolism; menaquinone biosynthesis; menaquinol from 1,4-dihydroxy-2-naphthoate: step 1/2.</text>
</comment>